<feature type="signal peptide" evidence="3">
    <location>
        <begin position="1"/>
        <end position="30"/>
    </location>
</feature>
<evidence type="ECO:0000313" key="5">
    <source>
        <dbReference type="Proteomes" id="UP000321034"/>
    </source>
</evidence>
<feature type="transmembrane region" description="Helical" evidence="2">
    <location>
        <begin position="297"/>
        <end position="319"/>
    </location>
</feature>
<proteinExistence type="predicted"/>
<organism evidence="4 5">
    <name type="scientific">Microbacterium hatanonis</name>
    <dbReference type="NCBI Taxonomy" id="404366"/>
    <lineage>
        <taxon>Bacteria</taxon>
        <taxon>Bacillati</taxon>
        <taxon>Actinomycetota</taxon>
        <taxon>Actinomycetes</taxon>
        <taxon>Micrococcales</taxon>
        <taxon>Microbacteriaceae</taxon>
        <taxon>Microbacterium</taxon>
    </lineage>
</organism>
<sequence length="370" mass="38339">MRRRIFRWGRVGSWASVALAAVLVAVPAVATADAAADITWSVTPASVNGPDDRSVIEQEVDAGSSSQDFFAVRNLSQSEVTFRLSAADGYYTDAGRFNMLAADEESVDAGTWIAMPETVTVGAGATVVVPFTTTVPADAIPGDHAAGIAASVLSSGTDDGGAQVGVESRVGFRVLTRVTGEITPSVEIAAISTGYEMSWNPVRPGVATVTFDVRNTGNASVSVVGRVSAGTGSAAFPAPDEPQQLLLPGDSRSFTVTVGEVWPTLFVPASISLTPSATDFGGARIDMAPLASDATIWAVPIPQLLLILGLALVLLALLWGRRRSRRKFAEAITAAREEGMASAGARAHAGESAPLTRSALRSAERRDGDG</sequence>
<dbReference type="RefSeq" id="WP_147895341.1">
    <property type="nucleotide sequence ID" value="NZ_BAAANR010000001.1"/>
</dbReference>
<comment type="caution">
    <text evidence="4">The sequence shown here is derived from an EMBL/GenBank/DDBJ whole genome shotgun (WGS) entry which is preliminary data.</text>
</comment>
<reference evidence="4 5" key="1">
    <citation type="submission" date="2019-08" db="EMBL/GenBank/DDBJ databases">
        <authorList>
            <person name="Dong K."/>
        </authorList>
    </citation>
    <scope>NUCLEOTIDE SEQUENCE [LARGE SCALE GENOMIC DNA]</scope>
    <source>
        <strain evidence="4 5">JCM14558</strain>
    </source>
</reference>
<feature type="region of interest" description="Disordered" evidence="1">
    <location>
        <begin position="340"/>
        <end position="370"/>
    </location>
</feature>
<feature type="chain" id="PRO_5038613149" description="DUF916 domain-containing protein" evidence="3">
    <location>
        <begin position="31"/>
        <end position="370"/>
    </location>
</feature>
<evidence type="ECO:0000256" key="1">
    <source>
        <dbReference type="SAM" id="MobiDB-lite"/>
    </source>
</evidence>
<keyword evidence="2" id="KW-0812">Transmembrane</keyword>
<evidence type="ECO:0008006" key="6">
    <source>
        <dbReference type="Google" id="ProtNLM"/>
    </source>
</evidence>
<evidence type="ECO:0000256" key="2">
    <source>
        <dbReference type="SAM" id="Phobius"/>
    </source>
</evidence>
<keyword evidence="5" id="KW-1185">Reference proteome</keyword>
<name>A0A5C8HVM8_9MICO</name>
<keyword evidence="3" id="KW-0732">Signal</keyword>
<gene>
    <name evidence="4" type="ORF">FVP77_14895</name>
</gene>
<dbReference type="EMBL" id="VRSV01000002">
    <property type="protein sequence ID" value="TXK10143.1"/>
    <property type="molecule type" value="Genomic_DNA"/>
</dbReference>
<dbReference type="Proteomes" id="UP000321034">
    <property type="component" value="Unassembled WGS sequence"/>
</dbReference>
<dbReference type="OrthoDB" id="4336304at2"/>
<keyword evidence="2" id="KW-0472">Membrane</keyword>
<protein>
    <recommendedName>
        <fullName evidence="6">DUF916 domain-containing protein</fullName>
    </recommendedName>
</protein>
<evidence type="ECO:0000256" key="3">
    <source>
        <dbReference type="SAM" id="SignalP"/>
    </source>
</evidence>
<keyword evidence="2" id="KW-1133">Transmembrane helix</keyword>
<accession>A0A5C8HVM8</accession>
<evidence type="ECO:0000313" key="4">
    <source>
        <dbReference type="EMBL" id="TXK10143.1"/>
    </source>
</evidence>
<dbReference type="AlphaFoldDB" id="A0A5C8HVM8"/>